<comment type="caution">
    <text evidence="2">The sequence shown here is derived from an EMBL/GenBank/DDBJ whole genome shotgun (WGS) entry which is preliminary data.</text>
</comment>
<name>A0AAD3T5I6_NEPGR</name>
<feature type="region of interest" description="Disordered" evidence="1">
    <location>
        <begin position="69"/>
        <end position="101"/>
    </location>
</feature>
<proteinExistence type="predicted"/>
<evidence type="ECO:0000256" key="1">
    <source>
        <dbReference type="SAM" id="MobiDB-lite"/>
    </source>
</evidence>
<reference evidence="2" key="1">
    <citation type="submission" date="2023-05" db="EMBL/GenBank/DDBJ databases">
        <title>Nepenthes gracilis genome sequencing.</title>
        <authorList>
            <person name="Fukushima K."/>
        </authorList>
    </citation>
    <scope>NUCLEOTIDE SEQUENCE</scope>
    <source>
        <strain evidence="2">SING2019-196</strain>
    </source>
</reference>
<protein>
    <submittedName>
        <fullName evidence="2">Uncharacterized protein</fullName>
    </submittedName>
</protein>
<accession>A0AAD3T5I6</accession>
<organism evidence="2 3">
    <name type="scientific">Nepenthes gracilis</name>
    <name type="common">Slender pitcher plant</name>
    <dbReference type="NCBI Taxonomy" id="150966"/>
    <lineage>
        <taxon>Eukaryota</taxon>
        <taxon>Viridiplantae</taxon>
        <taxon>Streptophyta</taxon>
        <taxon>Embryophyta</taxon>
        <taxon>Tracheophyta</taxon>
        <taxon>Spermatophyta</taxon>
        <taxon>Magnoliopsida</taxon>
        <taxon>eudicotyledons</taxon>
        <taxon>Gunneridae</taxon>
        <taxon>Pentapetalae</taxon>
        <taxon>Caryophyllales</taxon>
        <taxon>Nepenthaceae</taxon>
        <taxon>Nepenthes</taxon>
    </lineage>
</organism>
<dbReference type="Proteomes" id="UP001279734">
    <property type="component" value="Unassembled WGS sequence"/>
</dbReference>
<keyword evidence="3" id="KW-1185">Reference proteome</keyword>
<evidence type="ECO:0000313" key="3">
    <source>
        <dbReference type="Proteomes" id="UP001279734"/>
    </source>
</evidence>
<dbReference type="EMBL" id="BSYO01000026">
    <property type="protein sequence ID" value="GMH23228.1"/>
    <property type="molecule type" value="Genomic_DNA"/>
</dbReference>
<feature type="region of interest" description="Disordered" evidence="1">
    <location>
        <begin position="26"/>
        <end position="45"/>
    </location>
</feature>
<evidence type="ECO:0000313" key="2">
    <source>
        <dbReference type="EMBL" id="GMH23228.1"/>
    </source>
</evidence>
<gene>
    <name evidence="2" type="ORF">Nepgr_025071</name>
</gene>
<sequence>MSFSSTPKSRDSTPYLVRANHFCIRRNHKTQKDDGPIEPPSHDIYGPTWHRPVILPLTRARDHFRLHRNHKTQKDDGPTEPRGHVIDGPTWHNPVILPPTRAGDHFRLRRTQKTQKDDGLIEPPGYVIYGPPWHRPVIVPPTRPGASHNALHSKNHVTSAFAEIMRLKKMMVQLNYPAMSFMDPCGTDHFCLHRNHKTQKYDDPIEPLGHVIYEPTRHRPVVLPPTRAGASRNPILSKNHIIPTFAKIMRLNSILGQGRSVNLPSVGSDNSRRADPCVGSNTKSHHFCLCGNHKTQKDVGPIEPPGHVICGPTLHSPVILPPTRAGVSCNPLHSKNHVIFAIAEITRLNSILGQGRSVILPSMGADTAQKTQCSNILTPSLELQAHMSEFGTILSFDQG</sequence>
<dbReference type="AlphaFoldDB" id="A0AAD3T5I6"/>
<feature type="compositionally biased region" description="Basic and acidic residues" evidence="1">
    <location>
        <begin position="72"/>
        <end position="85"/>
    </location>
</feature>